<evidence type="ECO:0000256" key="17">
    <source>
        <dbReference type="SAM" id="Phobius"/>
    </source>
</evidence>
<keyword evidence="5 17" id="KW-0812">Transmembrane</keyword>
<dbReference type="CDD" id="cd12879">
    <property type="entry name" value="SPRY3_RyR"/>
    <property type="match status" value="1"/>
</dbReference>
<name>R7TPP2_CAPTE</name>
<dbReference type="InterPro" id="IPR015925">
    <property type="entry name" value="Ryanodine_IP3_receptor"/>
</dbReference>
<dbReference type="FunFam" id="1.10.287.70:FF:000017">
    <property type="entry name" value="ryanodine receptor isoform X2"/>
    <property type="match status" value="1"/>
</dbReference>
<feature type="domain" description="EF-hand" evidence="19">
    <location>
        <begin position="4211"/>
        <end position="4243"/>
    </location>
</feature>
<evidence type="ECO:0000259" key="20">
    <source>
        <dbReference type="PROSITE" id="PS50919"/>
    </source>
</evidence>
<evidence type="ECO:0000259" key="19">
    <source>
        <dbReference type="PROSITE" id="PS50222"/>
    </source>
</evidence>
<dbReference type="Gene3D" id="6.20.350.10">
    <property type="match status" value="1"/>
</dbReference>
<dbReference type="InterPro" id="IPR013320">
    <property type="entry name" value="ConA-like_dom_sf"/>
</dbReference>
<keyword evidence="8" id="KW-0703">Sarcoplasmic reticulum</keyword>
<proteinExistence type="predicted"/>
<evidence type="ECO:0000259" key="18">
    <source>
        <dbReference type="PROSITE" id="PS50188"/>
    </source>
</evidence>
<dbReference type="GO" id="GO:0006941">
    <property type="term" value="P:striated muscle contraction"/>
    <property type="evidence" value="ECO:0007669"/>
    <property type="project" value="TreeGrafter"/>
</dbReference>
<evidence type="ECO:0000256" key="16">
    <source>
        <dbReference type="SAM" id="MobiDB-lite"/>
    </source>
</evidence>
<dbReference type="STRING" id="283909.R7TPP2"/>
<dbReference type="SMART" id="SM00449">
    <property type="entry name" value="SPRY"/>
    <property type="match status" value="3"/>
</dbReference>
<evidence type="ECO:0000256" key="12">
    <source>
        <dbReference type="ARBA" id="ARBA00023286"/>
    </source>
</evidence>
<evidence type="ECO:0000256" key="7">
    <source>
        <dbReference type="ARBA" id="ARBA00022837"/>
    </source>
</evidence>
<feature type="compositionally biased region" description="Polar residues" evidence="16">
    <location>
        <begin position="2262"/>
        <end position="2274"/>
    </location>
</feature>
<dbReference type="InterPro" id="IPR000699">
    <property type="entry name" value="RIH_dom"/>
</dbReference>
<dbReference type="GO" id="GO:0033017">
    <property type="term" value="C:sarcoplasmic reticulum membrane"/>
    <property type="evidence" value="ECO:0007669"/>
    <property type="project" value="UniProtKB-SubCell"/>
</dbReference>
<evidence type="ECO:0000256" key="15">
    <source>
        <dbReference type="SAM" id="Coils"/>
    </source>
</evidence>
<dbReference type="InterPro" id="IPR035910">
    <property type="entry name" value="RyR/IP3R_RIH_dom_sf"/>
</dbReference>
<dbReference type="GO" id="GO:0005790">
    <property type="term" value="C:smooth endoplasmic reticulum"/>
    <property type="evidence" value="ECO:0007669"/>
    <property type="project" value="TreeGrafter"/>
</dbReference>
<dbReference type="Pfam" id="PF13499">
    <property type="entry name" value="EF-hand_7"/>
    <property type="match status" value="1"/>
</dbReference>
<dbReference type="Pfam" id="PF06459">
    <property type="entry name" value="RR_TM4-6"/>
    <property type="match status" value="1"/>
</dbReference>
<keyword evidence="10" id="KW-0406">Ion transport</keyword>
<feature type="transmembrane region" description="Helical" evidence="17">
    <location>
        <begin position="4644"/>
        <end position="4666"/>
    </location>
</feature>
<evidence type="ECO:0000256" key="3">
    <source>
        <dbReference type="ARBA" id="ARBA00022568"/>
    </source>
</evidence>
<feature type="domain" description="EF-hand" evidence="19">
    <location>
        <begin position="4173"/>
        <end position="4208"/>
    </location>
</feature>
<dbReference type="SMART" id="SM00054">
    <property type="entry name" value="EFh"/>
    <property type="match status" value="2"/>
</dbReference>
<dbReference type="OrthoDB" id="300855at2759"/>
<dbReference type="InParanoid" id="R7TPP2"/>
<dbReference type="Pfam" id="PF08454">
    <property type="entry name" value="RIH_assoc"/>
    <property type="match status" value="1"/>
</dbReference>
<dbReference type="PROSITE" id="PS50222">
    <property type="entry name" value="EF_HAND_2"/>
    <property type="match status" value="2"/>
</dbReference>
<dbReference type="InterPro" id="IPR003032">
    <property type="entry name" value="Ryanodine_rcpt"/>
</dbReference>
<keyword evidence="7" id="KW-0106">Calcium</keyword>
<gene>
    <name evidence="21" type="ORF">CAPTEDRAFT_159249</name>
</gene>
<dbReference type="Gene3D" id="1.10.287.70">
    <property type="match status" value="1"/>
</dbReference>
<dbReference type="Gene3D" id="2.60.120.920">
    <property type="match status" value="3"/>
</dbReference>
<dbReference type="InterPro" id="IPR036300">
    <property type="entry name" value="MIR_dom_sf"/>
</dbReference>
<evidence type="ECO:0000256" key="6">
    <source>
        <dbReference type="ARBA" id="ARBA00022737"/>
    </source>
</evidence>
<feature type="region of interest" description="Disordered" evidence="16">
    <location>
        <begin position="4462"/>
        <end position="4518"/>
    </location>
</feature>
<keyword evidence="9 17" id="KW-1133">Transmembrane helix</keyword>
<dbReference type="Gene3D" id="2.80.10.50">
    <property type="match status" value="2"/>
</dbReference>
<evidence type="ECO:0000256" key="11">
    <source>
        <dbReference type="ARBA" id="ARBA00023136"/>
    </source>
</evidence>
<reference evidence="21" key="1">
    <citation type="journal article" date="2013" name="Nature">
        <title>Insights into bilaterian evolution from three spiralian genomes.</title>
        <authorList>
            <person name="Simakov O."/>
            <person name="Marletaz F."/>
            <person name="Cho S.J."/>
            <person name="Edsinger-Gonzales E."/>
            <person name="Havlak P."/>
            <person name="Hellsten U."/>
            <person name="Kuo D.H."/>
            <person name="Larsson T."/>
            <person name="Lv J."/>
            <person name="Arendt D."/>
            <person name="Savage R."/>
            <person name="Osoegawa K."/>
            <person name="de Jong P."/>
            <person name="Grimwood J."/>
            <person name="Chapman J.A."/>
            <person name="Shapiro H."/>
            <person name="Aerts A."/>
            <person name="Otillar R.P."/>
            <person name="Terry A.Y."/>
            <person name="Boore J.L."/>
            <person name="Grigoriev I.V."/>
            <person name="Lindberg D.R."/>
            <person name="Seaver E.C."/>
            <person name="Weisblat D.A."/>
            <person name="Putnam N.H."/>
            <person name="Rokhsar D.S."/>
        </authorList>
    </citation>
    <scope>NUCLEOTIDE SEQUENCE</scope>
    <source>
        <strain evidence="21">I ESC-2004</strain>
    </source>
</reference>
<dbReference type="Pfam" id="PF01365">
    <property type="entry name" value="RYDR_ITPR"/>
    <property type="match status" value="2"/>
</dbReference>
<evidence type="ECO:0000256" key="2">
    <source>
        <dbReference type="ARBA" id="ARBA00022448"/>
    </source>
</evidence>
<dbReference type="GO" id="GO:0006874">
    <property type="term" value="P:intracellular calcium ion homeostasis"/>
    <property type="evidence" value="ECO:0007669"/>
    <property type="project" value="InterPro"/>
</dbReference>
<dbReference type="InterPro" id="IPR043136">
    <property type="entry name" value="B30.2/SPRY_sf"/>
</dbReference>
<feature type="compositionally biased region" description="Basic residues" evidence="16">
    <location>
        <begin position="1395"/>
        <end position="1407"/>
    </location>
</feature>
<feature type="domain" description="B30.2/SPRY" evidence="18">
    <location>
        <begin position="1021"/>
        <end position="1207"/>
    </location>
</feature>
<dbReference type="PANTHER" id="PTHR46399">
    <property type="entry name" value="B30.2/SPRY DOMAIN-CONTAINING PROTEIN"/>
    <property type="match status" value="1"/>
</dbReference>
<dbReference type="InterPro" id="IPR009460">
    <property type="entry name" value="Ryanrecept_TM4-6"/>
</dbReference>
<evidence type="ECO:0000256" key="9">
    <source>
        <dbReference type="ARBA" id="ARBA00022989"/>
    </source>
</evidence>
<dbReference type="Gene3D" id="1.10.490.160">
    <property type="match status" value="2"/>
</dbReference>
<dbReference type="GO" id="GO:0005509">
    <property type="term" value="F:calcium ion binding"/>
    <property type="evidence" value="ECO:0007669"/>
    <property type="project" value="InterPro"/>
</dbReference>
<comment type="subcellular location">
    <subcellularLocation>
        <location evidence="1">Sarcoplasmic reticulum membrane</location>
        <topology evidence="1">Multi-pass membrane protein</topology>
    </subcellularLocation>
</comment>
<keyword evidence="11 17" id="KW-0472">Membrane</keyword>
<dbReference type="Pfam" id="PF02815">
    <property type="entry name" value="MIR"/>
    <property type="match status" value="1"/>
</dbReference>
<dbReference type="GO" id="GO:0034704">
    <property type="term" value="C:calcium channel complex"/>
    <property type="evidence" value="ECO:0007669"/>
    <property type="project" value="TreeGrafter"/>
</dbReference>
<evidence type="ECO:0000313" key="21">
    <source>
        <dbReference type="EMBL" id="ELT95828.1"/>
    </source>
</evidence>
<dbReference type="SUPFAM" id="SSF82109">
    <property type="entry name" value="MIR domain"/>
    <property type="match status" value="2"/>
</dbReference>
<sequence>MADEGAAQNQDDISFLRTEDTICLSCTTTNAAESSAHERVCLAAEGFGNRMCFLQSMAHKGLPFDISVCMFVLEQALSVRALQEMVSAQTQDTAGQSSGHRTLLYGHAVQLRHSHSNMYLSCLSTQSSSSDKLAFDVGLTITPEGESCWWTIHPASKQRSEGEKVRVGDDLILVSVASERYLVSLIKGNIPGSMVIASFQQTLWTVQPVSSGAVRQKSLGFVFGGDVLRLFHGDECLTIPPRDGENVNNTVMYETGAVASHARSLWKLEHVRIKWSGSFMGWDVQCRLRHVTSGRYLSITEDNQVVTVHRAVATEDTSAFLLRKTKDDRKMSADGREDEGMGTADIKYGDSLVYLQHMKTGLWLSYQTFETKKRGVGRVEEKKAVVMVEGHMDDGLTVSRAQEEENKSARVIRKCTSLISRFVKALESLRVEGRNSHLWENISLAEVIKTLEDLIDYFAPPGQDLDFEERQIRLKALRNRQDLFQEEGMIALILETIDKCSQWKSMRHLAHLIGEDSAARWNDMINYLYLLLAALIQGNHSNCTQFASSKRIDWLVRRLEGQESSKGSNHRILDVLHCVLIDSPEALNVIKEQHISTIISLIDKHGRDPKVLDVLCSLCVGSGVAVRSNQNLIMDNLLPRRDLLLQTRVVDHVYSMCPNIYVGRCEGSAMYKHWYYEAIIDHIEMVGSQPPHVRIGWGNTEGFIPYPGGGQHWGANGVGDDLFSYGFDGVNLWTAGKPKRVRNFHSQDGHLKKGDLVGVTLDLSVPQISFTVNGSPVSGFFRDFNLDGMFFPVISVSAKVSIRYMLGGENGKFRYGPPEGHAPVYESLLPKEKLRIEPKFHLGDVPKGLISGPPELRDISAFVPHPVETSNVELPSYVDNVREKLAENNHELWSMGKIEQGWSFNERRDDARKWHPCLVPFDRLPPQERAYNLTLAYETLRTLVALGYHISYDPQFTSNTRMKTMKLPQNFIQPNNYKPQPLDLTSMVLNDKMREVVDLLAENTHNVWARERIKTGWTYGLNEDIYNRRSPHLVPYNKVDETIKKANRQTASEIVRTLMAYGYSLEPPTNEAGDSPVTQGTSTKAYPMRTYRAEQTYAVDSGKWYATISLAELGLDRLSYAFDGYVGRKWHDGSEAFGKIWQRGDVIGCMLDITDKTISFSLNGELMMDRMGQEIAFKGIDIAVPFIPAFSIGAGQQIKVNFGQDVHTLKFFTTCGLQEGYEPFCVNMTRPMTLWYSKEQALFEPLSKQHSRLDVVRVPGGSSSPPCLKVNSKTYGTLDHVCLEYVRLSLPVKFKGEFIPPKEKQLALERRKNLANARKQQATQHKDKHGLFKKKNKIPHSMDDTNMETMGKTKGGKLRRQSSETHLATDSHGKHSLIDKFTDVSKVISKEQTKKGKSPFKMFKKPKKGEGPVAMFPDIKANKMTSSTPSEYSEESDTESLVTGPMLSLQDHQHTLNAPQGMTKSPSMASYESGMLDSDADTQELEMDMDSIDEYYYGVRIFPGQDPAQVYVGWVTPQFHTYNPEFDIKKIRNVVVCSLDANNQLQSGISRKNSYIVSAGDLQNRYSHQEDTGKRMTPGLLIGCHCDTSTGVLSFTVNGKEVANKFQVEPTAMLFPAVFFEPTNKEVLQFELGNTKSALPLSAVLFRGGKHVVPQCPPRLDLEILRPFTWARTPMMSCKVHTLKLSDIRGWSMLFEDPVHMLAFHIPEQDRCLDILELIEHKDLLKFHAHTLELYRAVCSHGNHRAAHELTHHVDEAQLMYCIRSKYMPGPLRKGLHQLLISLHLEALSNSRLMNQKEFIVPLNFKEKHHLYNPTSTGNSEASRRMRSMIPSLEKTASIRPTIKVDELKNRTGSEANLSSPFFPLGLLKQQMMTLLTEAVHKGAAHIRDPIGGSNDAHFVPLIKVVDQLLVMGLLDDRDLDNLLCLIDPTCFDPHYGTDTKQHGLLQIKLAEAVKKELCLLLHHLTDCQVRHRIEAIIAFSDNFVAECQSEQKRRYIEVTQTDLPMAIAAKRTREFRCPPQEQMRALLSFRKDGPENEDMVMGVKLECPCSDSLRKDLNEFHEELLLHCNHPPEEEQDGDKDQGNEQKPMSWSEKLLALVARVEENNDHKGEDQTPDCFQKLVINTVIHWAKSDFISDQDLIREMFSLLHRQYDCVGELIRSTDKAYAICNASKGDISKLIHGLGLVRSLLLVQVGPDEEEILKRTIWELADNQVFFQHPDLMRALGIHETVMQLMINTLNKAQQQSAAGASEPDQQRRRSSLASSGTDEMSQEGTKDSAADMVVACCRFLCYFCRTGSRNQRAMFEHLSYLLDNSCMLLSRPSLRGSCPLDVAYSSLMDNNELALALRESDLDKVAVYLSRCGQQSNPELIANGYPDMGWDPVEGERFIDFLRFCVWVNGESVEENANLVVRLLIRRPECLGPALRGEGGGLNKAVIDGTLMSLQIAASRDEDSLKFLKAVTEAEDDDRGNIFVQSDYNFSTLPPEDDEDYLDIGAARLTFYSSLVDLLGRCAPEADAITAGRSDSLRARAILRSLISLDDLEGVLGQRFILPVVRDDGEVETVVNSAMPPGLLPQHKSSIVLFLERVYGVEDQITFFRLLEDGFLPDLRAATTLDAAQASESDIALALNRYLCSSVVPLLTQHCPYFCDADFASELLDQTLHTVYRLSKCKSLTKNQRDSVSDLLVSLTSQLRAPMMTSLLRKLLIDVPSLTENTIVPLRVLTNHYERCGGYYGQAGSSSHGSATEEERRLTMMLFSRIFDSLAEREYDPELFSKALPCLTAIGCALSPDYSLSNQDDSVYRLQAAETDGVYDPQPVDTSDIHLTDQLSRVCIEFAEHLHDSWAMEKIDGGWQYGHEYDEEKKTQPNLRPFQLLTDSLKKKHLQPAEESLKDMLARKWTIDLDPTRAISKSQIKRKGDYTPRPVDLRNVTLTRGMLEMAEKVAENAHNMWAKRKKAELDSIGGGIHPQLVPYSVLTDKEKKNKRSKAQELLRFMQMHGFRVMRHSKEGPEAGGSASGTEKRFAYSLLEKLLEYVDKAAYNMKKTLPAAKFSRRKSFSTASEDVKFFGKVVLPLVEKYFRAHSVYFITNPSMSQSSGSASIKEKEMVCSLFSKLALLLRHRMSAFGFDIQITVRCLQTLVQAIDARAVMKSCPEMARSSLLPFFTFAADDLNMIVSNLKVGRFSHVKGTITRGATSLSYVHMTLIPVLTSMFDHLGRNSFGADLLVGEQQLCCYRILNAMYALGTGSKAFVHRTAKNYCYTHRHRPALGECIASFASTFPVAFLEPKLNIYNKNSVLYGIAEDRIQSHSLEAKEVMDQVAETVPPLEDIVKTIESLAENVNEYHEVPHVIEVTLPMLCSYLPYWWRQGPDNVTNNEGKHLTSVTAELMNRVLGKVLKLIMNNIGVVDAPWMNRIATRTQPIIANATLGMLKEHLLPVAYKLRENAKKMEKEEEEFHAEMRRLAHRNDQGDMECEVQEHFQILVRDIYAFYPLVIKYVDLHRSNWLKNPMSEAEDLYLCVADVFNLWSKSHMFKKEETNFVFVNEIDNMALIMPSQDKPTGSEGKRSKEQNVDETKDAVAALKRRRQRRIELNACLNVACLKRLLPIGLNLFGGHDQELVQQAKQRLIEKEQEADIEDYLRASYLADEKPFDDDSHQWQKALYKKIGSKKINEGNSEKSVDVAIERILAMAKVLYGLHLVEHPTGSMEMQWKKAVSAQRKRAVMACFRMIPISKLPRQGSCTCFFMHRAINLFIKSYREIWLKSQLAGHGCLIEDVTGPPEDEVAAITSAAEDGSEEKAEDPHPLSQLITAFSRSATTQNSQVLEADFLYISYAKIMSQSCHGTDDDDDDGGEGEEGDDAGASLQEQEMEKQKLLYEQNRLADRGAAEMVLMYISASKGQWSDMVNATIDLGISILRGGNVDVQKRMLEHLKEKKDVGFFTSVAGLMQQCSVLDLDAFERCNKAEGLGMTEGSSNQVKNLQDADTTQQLFRFLQLLCEGHNLEFQNYLRTQAGNTTTVNIIICTVDYLLRIQESMMDFYWHYSGRDVIDPPGKESFFRAINVAAQIFCSITEYIQGPCAGNQLALAHSRLWDAVGGFLYIFAHMQDKLSKDPEQLELLREFMKLQKEMMIMLLSMLEGNVVNGPIGKQMVDTLVESSANFEMILKFFDIFLKMKDLTSSEAFMEFDTNKDGVISHKEFRRAMESQKMYTPEEIEYIMMCVDANQDGKVDFNEFTDRFHNPAKDIGFNVAVLLTNLSEHIPNDPRLDRFIERARSVLDYFEPYLGRIEIMGGAGRIERVYFEIKQSHIDQWEKPQIKESKRAFLHSVVAEEGDKEKLEAFVNFCEDTVFEMQHATSISAEEQSLQMASYAAARPGTETKGGVVESIKWGMGHVKDAMWTGLSALHPSNIREKYHVVRAMTWKERAKGFLRLNTSTAYGVVWLIFMLIWLFLKFIYIMMRGEPRTEPKQTKQPSKISAATERDKDPSGGIPGLMLDPTANAPKPPLDKKPDLDLGDKGALNEPVGMITQTETNAEPMDESEVIGEDMETDISVEMDEPPIELKDKGSDFVQFLLSMCARNFYKFKLIALAMAFSINILLLFFKVDSASAELAAGAEGEDGADAGDGDGDGYEFISMADNVTYLHPLLRIIALLHSLVAFAMMVAYNYLKVPLVVFKREKEIARSLEFDGMWVAEQPSDDDIRGHWDKLVISTRSFPYKYWDKFVKKKVRNKYSEQYDYDQISTLLGMEKADGFNASLGPKEVTSILPSFMTEIDWQYQFWKSGIILTDQSFLYIVWYFSFSVLGNYNPFFFAAHLLDVAICFKTLGTILQSVTHNGKQLVLTVLLTSIVVYLYTVIAFNFFRKFYVKDEDGDVDYKCHDMLTCYVYHLYVGVRAGGGIGDEIESPDGDPYEGYRILFDITFFFFVIIILLAIIQGLIIDAFGELRDQLEQVKEDLESSCFICGIGKDYFDKMPHGFETHVKNEHNFANYMFFLMHLINKPDTEYTGQESYVWELYQERSWDFFPVGDSFRKQYEDELGTS</sequence>
<keyword evidence="15" id="KW-0175">Coiled coil</keyword>
<feature type="domain" description="B30.2/SPRY" evidence="18">
    <location>
        <begin position="585"/>
        <end position="811"/>
    </location>
</feature>
<feature type="compositionally biased region" description="Acidic residues" evidence="16">
    <location>
        <begin position="3845"/>
        <end position="3859"/>
    </location>
</feature>
<dbReference type="PANTHER" id="PTHR46399:SF8">
    <property type="entry name" value="B30.2_SPRY DOMAIN-CONTAINING PROTEIN"/>
    <property type="match status" value="1"/>
</dbReference>
<dbReference type="CDD" id="cd12877">
    <property type="entry name" value="SPRY1_RyR"/>
    <property type="match status" value="1"/>
</dbReference>
<dbReference type="Pfam" id="PF08709">
    <property type="entry name" value="Ins145_P3_rec"/>
    <property type="match status" value="1"/>
</dbReference>
<dbReference type="FunFam" id="1.10.238.10:FF:000132">
    <property type="entry name" value="Ryanodine receptor 44F"/>
    <property type="match status" value="1"/>
</dbReference>
<dbReference type="FunFam" id="2.80.10.50:FF:000021">
    <property type="entry name" value="Ryanodine receptor, isoform F"/>
    <property type="match status" value="1"/>
</dbReference>
<dbReference type="Pfam" id="PF00622">
    <property type="entry name" value="SPRY"/>
    <property type="match status" value="3"/>
</dbReference>
<dbReference type="InterPro" id="IPR001870">
    <property type="entry name" value="B30.2/SPRY"/>
</dbReference>
<protein>
    <recommendedName>
        <fullName evidence="22">Ryanodine receptor</fullName>
    </recommendedName>
</protein>
<dbReference type="SMART" id="SM00472">
    <property type="entry name" value="MIR"/>
    <property type="match status" value="4"/>
</dbReference>
<dbReference type="Gene3D" id="1.25.10.30">
    <property type="entry name" value="IP3 receptor type 1 binding core, RIH domain"/>
    <property type="match status" value="1"/>
</dbReference>
<evidence type="ECO:0008006" key="22">
    <source>
        <dbReference type="Google" id="ProtNLM"/>
    </source>
</evidence>
<dbReference type="Pfam" id="PF00520">
    <property type="entry name" value="Ion_trans"/>
    <property type="match status" value="1"/>
</dbReference>
<keyword evidence="4" id="KW-0107">Calcium channel</keyword>
<feature type="region of interest" description="Disordered" evidence="16">
    <location>
        <begin position="1390"/>
        <end position="1415"/>
    </location>
</feature>
<feature type="region of interest" description="Disordered" evidence="16">
    <location>
        <begin position="1336"/>
        <end position="1360"/>
    </location>
</feature>
<dbReference type="CDD" id="cd00051">
    <property type="entry name" value="EFh"/>
    <property type="match status" value="1"/>
</dbReference>
<feature type="domain" description="B30.2/SPRY" evidence="18">
    <location>
        <begin position="1420"/>
        <end position="1637"/>
    </location>
</feature>
<evidence type="ECO:0000256" key="10">
    <source>
        <dbReference type="ARBA" id="ARBA00023065"/>
    </source>
</evidence>
<dbReference type="FunFam" id="2.60.120.920:FF:000002">
    <property type="entry name" value="ryanodine receptor isoform X2"/>
    <property type="match status" value="1"/>
</dbReference>
<feature type="transmembrane region" description="Helical" evidence="17">
    <location>
        <begin position="4837"/>
        <end position="4859"/>
    </location>
</feature>
<feature type="transmembrane region" description="Helical" evidence="17">
    <location>
        <begin position="4582"/>
        <end position="4600"/>
    </location>
</feature>
<evidence type="ECO:0000256" key="5">
    <source>
        <dbReference type="ARBA" id="ARBA00022692"/>
    </source>
</evidence>
<comment type="catalytic activity">
    <reaction evidence="14">
        <text>Ca(2+)(in) = Ca(2+)(out)</text>
        <dbReference type="Rhea" id="RHEA:29671"/>
        <dbReference type="ChEBI" id="CHEBI:29108"/>
    </reaction>
</comment>
<dbReference type="GO" id="GO:0005219">
    <property type="term" value="F:ryanodine-sensitive calcium-release channel activity"/>
    <property type="evidence" value="ECO:0007669"/>
    <property type="project" value="InterPro"/>
</dbReference>
<dbReference type="FunFam" id="1.10.490.160:FF:000003">
    <property type="entry name" value="Ryanodine receptor, isoform E"/>
    <property type="match status" value="1"/>
</dbReference>
<dbReference type="PROSITE" id="PS50188">
    <property type="entry name" value="B302_SPRY"/>
    <property type="match status" value="3"/>
</dbReference>
<keyword evidence="2" id="KW-0813">Transport</keyword>
<feature type="region of interest" description="Disordered" evidence="16">
    <location>
        <begin position="3554"/>
        <end position="3575"/>
    </location>
</feature>
<keyword evidence="13" id="KW-0407">Ion channel</keyword>
<evidence type="ECO:0000256" key="4">
    <source>
        <dbReference type="ARBA" id="ARBA00022673"/>
    </source>
</evidence>
<dbReference type="InterPro" id="IPR018247">
    <property type="entry name" value="EF_Hand_1_Ca_BS"/>
</dbReference>
<dbReference type="SUPFAM" id="SSF47473">
    <property type="entry name" value="EF-hand"/>
    <property type="match status" value="1"/>
</dbReference>
<feature type="compositionally biased region" description="Basic and acidic residues" evidence="16">
    <location>
        <begin position="4503"/>
        <end position="4514"/>
    </location>
</feature>
<dbReference type="InterPro" id="IPR011992">
    <property type="entry name" value="EF-hand-dom_pair"/>
</dbReference>
<evidence type="ECO:0000256" key="13">
    <source>
        <dbReference type="ARBA" id="ARBA00023303"/>
    </source>
</evidence>
<feature type="compositionally biased region" description="Basic and acidic residues" evidence="16">
    <location>
        <begin position="3563"/>
        <end position="3575"/>
    </location>
</feature>
<dbReference type="PRINTS" id="PR00795">
    <property type="entry name" value="RYANODINER"/>
</dbReference>
<dbReference type="FunCoup" id="R7TPP2">
    <property type="interactions" value="275"/>
</dbReference>
<dbReference type="GO" id="GO:0030018">
    <property type="term" value="C:Z disc"/>
    <property type="evidence" value="ECO:0007669"/>
    <property type="project" value="TreeGrafter"/>
</dbReference>
<dbReference type="InterPro" id="IPR013333">
    <property type="entry name" value="Ryan_recept"/>
</dbReference>
<dbReference type="GO" id="GO:0014808">
    <property type="term" value="P:release of sequestered calcium ion into cytosol by sarcoplasmic reticulum"/>
    <property type="evidence" value="ECO:0007669"/>
    <property type="project" value="TreeGrafter"/>
</dbReference>
<dbReference type="Pfam" id="PF21119">
    <property type="entry name" value="RYDR_Jsol"/>
    <property type="match status" value="1"/>
</dbReference>
<dbReference type="InterPro" id="IPR003877">
    <property type="entry name" value="SPRY_dom"/>
</dbReference>
<dbReference type="CDD" id="cd23278">
    <property type="entry name" value="beta-trefoil_MIR_RyR"/>
    <property type="match status" value="1"/>
</dbReference>
<feature type="region of interest" description="Disordered" evidence="16">
    <location>
        <begin position="3841"/>
        <end position="3861"/>
    </location>
</feature>
<dbReference type="EMBL" id="KB308994">
    <property type="protein sequence ID" value="ELT95828.1"/>
    <property type="molecule type" value="Genomic_DNA"/>
</dbReference>
<evidence type="ECO:0000256" key="1">
    <source>
        <dbReference type="ARBA" id="ARBA00004326"/>
    </source>
</evidence>
<dbReference type="InterPro" id="IPR048581">
    <property type="entry name" value="RYDR_Jsol"/>
</dbReference>
<evidence type="ECO:0000256" key="14">
    <source>
        <dbReference type="ARBA" id="ARBA00036634"/>
    </source>
</evidence>
<feature type="transmembrane region" description="Helical" evidence="17">
    <location>
        <begin position="4913"/>
        <end position="4936"/>
    </location>
</feature>
<dbReference type="InterPro" id="IPR013662">
    <property type="entry name" value="RIH_assoc-dom"/>
</dbReference>
<dbReference type="SUPFAM" id="SSF49899">
    <property type="entry name" value="Concanavalin A-like lectins/glucanases"/>
    <property type="match status" value="3"/>
</dbReference>
<dbReference type="InterPro" id="IPR014821">
    <property type="entry name" value="Ins145_P3_rcpt"/>
</dbReference>
<dbReference type="InterPro" id="IPR035762">
    <property type="entry name" value="SPRY3_RyR"/>
</dbReference>
<dbReference type="PROSITE" id="PS50919">
    <property type="entry name" value="MIR"/>
    <property type="match status" value="1"/>
</dbReference>
<dbReference type="Gene3D" id="1.10.238.10">
    <property type="entry name" value="EF-hand"/>
    <property type="match status" value="1"/>
</dbReference>
<feature type="region of interest" description="Disordered" evidence="16">
    <location>
        <begin position="2246"/>
        <end position="2276"/>
    </location>
</feature>
<feature type="coiled-coil region" evidence="15">
    <location>
        <begin position="3439"/>
        <end position="3466"/>
    </location>
</feature>
<keyword evidence="3" id="KW-0109">Calcium transport</keyword>
<feature type="domain" description="MIR" evidence="20">
    <location>
        <begin position="100"/>
        <end position="155"/>
    </location>
</feature>
<dbReference type="InterPro" id="IPR016093">
    <property type="entry name" value="MIR_motif"/>
</dbReference>
<organism evidence="21">
    <name type="scientific">Capitella teleta</name>
    <name type="common">Polychaete worm</name>
    <dbReference type="NCBI Taxonomy" id="283909"/>
    <lineage>
        <taxon>Eukaryota</taxon>
        <taxon>Metazoa</taxon>
        <taxon>Spiralia</taxon>
        <taxon>Lophotrochozoa</taxon>
        <taxon>Annelida</taxon>
        <taxon>Polychaeta</taxon>
        <taxon>Sedentaria</taxon>
        <taxon>Scolecida</taxon>
        <taxon>Capitellidae</taxon>
        <taxon>Capitella</taxon>
    </lineage>
</organism>
<dbReference type="Pfam" id="PF02026">
    <property type="entry name" value="RyR"/>
    <property type="match status" value="4"/>
</dbReference>
<dbReference type="InterPro" id="IPR005821">
    <property type="entry name" value="Ion_trans_dom"/>
</dbReference>
<evidence type="ECO:0000256" key="8">
    <source>
        <dbReference type="ARBA" id="ARBA00022951"/>
    </source>
</evidence>
<keyword evidence="6" id="KW-0677">Repeat</keyword>
<dbReference type="InterPro" id="IPR002048">
    <property type="entry name" value="EF_hand_dom"/>
</dbReference>
<dbReference type="InterPro" id="IPR035761">
    <property type="entry name" value="SPRY1_RyR"/>
</dbReference>
<feature type="transmembrane region" description="Helical" evidence="17">
    <location>
        <begin position="4435"/>
        <end position="4457"/>
    </location>
</feature>
<dbReference type="PROSITE" id="PS00018">
    <property type="entry name" value="EF_HAND_1"/>
    <property type="match status" value="2"/>
</dbReference>
<dbReference type="GO" id="GO:0042383">
    <property type="term" value="C:sarcolemma"/>
    <property type="evidence" value="ECO:0007669"/>
    <property type="project" value="TreeGrafter"/>
</dbReference>
<keyword evidence="12" id="KW-1071">Ligand-gated ion channel</keyword>
<dbReference type="SUPFAM" id="SSF100909">
    <property type="entry name" value="IP3 receptor type 1 binding core, domain 2"/>
    <property type="match status" value="1"/>
</dbReference>
<accession>R7TPP2</accession>